<gene>
    <name evidence="1" type="ORF">HMPREF3196_02137</name>
</gene>
<evidence type="ECO:0000313" key="2">
    <source>
        <dbReference type="Proteomes" id="UP000070092"/>
    </source>
</evidence>
<dbReference type="AlphaFoldDB" id="A0A133KK04"/>
<dbReference type="EMBL" id="LRPO01000060">
    <property type="protein sequence ID" value="KWZ79903.1"/>
    <property type="molecule type" value="Genomic_DNA"/>
</dbReference>
<dbReference type="Proteomes" id="UP000070092">
    <property type="component" value="Unassembled WGS sequence"/>
</dbReference>
<evidence type="ECO:0000313" key="1">
    <source>
        <dbReference type="EMBL" id="KWZ79903.1"/>
    </source>
</evidence>
<reference evidence="1 2" key="1">
    <citation type="submission" date="2016-01" db="EMBL/GenBank/DDBJ databases">
        <authorList>
            <person name="Oliw E.H."/>
        </authorList>
    </citation>
    <scope>NUCLEOTIDE SEQUENCE [LARGE SCALE GENOMIC DNA]</scope>
    <source>
        <strain evidence="1 2">MJR8628B</strain>
    </source>
</reference>
<comment type="caution">
    <text evidence="1">The sequence shown here is derived from an EMBL/GenBank/DDBJ whole genome shotgun (WGS) entry which is preliminary data.</text>
</comment>
<organism evidence="1 2">
    <name type="scientific">Bifidobacterium bifidum</name>
    <dbReference type="NCBI Taxonomy" id="1681"/>
    <lineage>
        <taxon>Bacteria</taxon>
        <taxon>Bacillati</taxon>
        <taxon>Actinomycetota</taxon>
        <taxon>Actinomycetes</taxon>
        <taxon>Bifidobacteriales</taxon>
        <taxon>Bifidobacteriaceae</taxon>
        <taxon>Bifidobacterium</taxon>
    </lineage>
</organism>
<sequence length="39" mass="4191">MLFHSVHPIGGEDVTAGSLEPLSALRITGRKSRYPQLGV</sequence>
<name>A0A133KK04_BIFBI</name>
<protein>
    <submittedName>
        <fullName evidence="1">Uncharacterized protein</fullName>
    </submittedName>
</protein>
<proteinExistence type="predicted"/>
<accession>A0A133KK04</accession>